<evidence type="ECO:0000256" key="1">
    <source>
        <dbReference type="ARBA" id="ARBA00010529"/>
    </source>
</evidence>
<dbReference type="SMART" id="SM00411">
    <property type="entry name" value="BHL"/>
    <property type="match status" value="1"/>
</dbReference>
<accession>A0A449I629</accession>
<organism evidence="5 6">
    <name type="scientific">Prevotella heparinolytica</name>
    <dbReference type="NCBI Taxonomy" id="28113"/>
    <lineage>
        <taxon>Bacteria</taxon>
        <taxon>Pseudomonadati</taxon>
        <taxon>Bacteroidota</taxon>
        <taxon>Bacteroidia</taxon>
        <taxon>Bacteroidales</taxon>
        <taxon>Bacteroidaceae</taxon>
        <taxon>Bacteroides</taxon>
    </lineage>
</organism>
<dbReference type="PRINTS" id="PR01727">
    <property type="entry name" value="DNABINDINGHU"/>
</dbReference>
<evidence type="ECO:0000256" key="3">
    <source>
        <dbReference type="ARBA" id="ARBA00023125"/>
    </source>
</evidence>
<dbReference type="GO" id="GO:0030261">
    <property type="term" value="P:chromosome condensation"/>
    <property type="evidence" value="ECO:0007669"/>
    <property type="project" value="UniProtKB-KW"/>
</dbReference>
<sequence length="107" mass="12275">MFYFKAGILNNKEFTSELSRRLGYTLKDTSDLIASLLSNMTRQLEEGNAVSIQTFGTFEVKKKAERISVNPNTKQRMLVPPKLVLTYKPSTLLKEKFKQLPFINSEL</sequence>
<protein>
    <submittedName>
        <fullName evidence="5">Histone family protein DNA-binding protein</fullName>
    </submittedName>
</protein>
<dbReference type="InterPro" id="IPR000119">
    <property type="entry name" value="Hist_DNA-bd"/>
</dbReference>
<dbReference type="GO" id="GO:0030527">
    <property type="term" value="F:structural constituent of chromatin"/>
    <property type="evidence" value="ECO:0007669"/>
    <property type="project" value="InterPro"/>
</dbReference>
<dbReference type="GO" id="GO:0005829">
    <property type="term" value="C:cytosol"/>
    <property type="evidence" value="ECO:0007669"/>
    <property type="project" value="TreeGrafter"/>
</dbReference>
<dbReference type="AlphaFoldDB" id="A0A449I629"/>
<evidence type="ECO:0000256" key="2">
    <source>
        <dbReference type="ARBA" id="ARBA00023067"/>
    </source>
</evidence>
<name>A0A449I629_9BACE</name>
<evidence type="ECO:0000313" key="6">
    <source>
        <dbReference type="Proteomes" id="UP000396835"/>
    </source>
</evidence>
<dbReference type="Gene3D" id="4.10.520.10">
    <property type="entry name" value="IHF-like DNA-binding proteins"/>
    <property type="match status" value="1"/>
</dbReference>
<gene>
    <name evidence="5" type="primary">ihfA</name>
    <name evidence="5" type="ORF">NCTC7812_02448</name>
</gene>
<dbReference type="InterPro" id="IPR010992">
    <property type="entry name" value="IHF-like_DNA-bd_dom_sf"/>
</dbReference>
<keyword evidence="2" id="KW-0226">DNA condensation</keyword>
<dbReference type="PANTHER" id="PTHR33175:SF3">
    <property type="entry name" value="DNA-BINDING PROTEIN HU-BETA"/>
    <property type="match status" value="1"/>
</dbReference>
<dbReference type="GO" id="GO:0003677">
    <property type="term" value="F:DNA binding"/>
    <property type="evidence" value="ECO:0007669"/>
    <property type="project" value="UniProtKB-KW"/>
</dbReference>
<comment type="similarity">
    <text evidence="1 4">Belongs to the bacterial histone-like protein family.</text>
</comment>
<dbReference type="Pfam" id="PF00216">
    <property type="entry name" value="Bac_DNA_binding"/>
    <property type="match status" value="1"/>
</dbReference>
<reference evidence="5 6" key="1">
    <citation type="submission" date="2019-02" db="EMBL/GenBank/DDBJ databases">
        <authorList>
            <consortium name="Pathogen Informatics"/>
        </authorList>
    </citation>
    <scope>NUCLEOTIDE SEQUENCE [LARGE SCALE GENOMIC DNA]</scope>
    <source>
        <strain evidence="5 6">3012STDY7078512</strain>
    </source>
</reference>
<dbReference type="PANTHER" id="PTHR33175">
    <property type="entry name" value="DNA-BINDING PROTEIN HU"/>
    <property type="match status" value="1"/>
</dbReference>
<evidence type="ECO:0000256" key="4">
    <source>
        <dbReference type="RuleBase" id="RU003939"/>
    </source>
</evidence>
<dbReference type="EMBL" id="CAACYH010000004">
    <property type="protein sequence ID" value="VFB14879.1"/>
    <property type="molecule type" value="Genomic_DNA"/>
</dbReference>
<dbReference type="CDD" id="cd13832">
    <property type="entry name" value="IHF"/>
    <property type="match status" value="1"/>
</dbReference>
<dbReference type="SUPFAM" id="SSF47729">
    <property type="entry name" value="IHF-like DNA-binding proteins"/>
    <property type="match status" value="1"/>
</dbReference>
<keyword evidence="3 5" id="KW-0238">DNA-binding</keyword>
<dbReference type="Proteomes" id="UP000396835">
    <property type="component" value="Unassembled WGS sequence"/>
</dbReference>
<evidence type="ECO:0000313" key="5">
    <source>
        <dbReference type="EMBL" id="VFB14879.1"/>
    </source>
</evidence>
<proteinExistence type="inferred from homology"/>